<dbReference type="SUPFAM" id="SSF56112">
    <property type="entry name" value="Protein kinase-like (PK-like)"/>
    <property type="match status" value="1"/>
</dbReference>
<evidence type="ECO:0000256" key="1">
    <source>
        <dbReference type="ARBA" id="ARBA00012513"/>
    </source>
</evidence>
<dbReference type="GO" id="GO:0004674">
    <property type="term" value="F:protein serine/threonine kinase activity"/>
    <property type="evidence" value="ECO:0007669"/>
    <property type="project" value="UniProtKB-KW"/>
</dbReference>
<dbReference type="InterPro" id="IPR050588">
    <property type="entry name" value="WNK_Ser-Thr_kinase"/>
</dbReference>
<evidence type="ECO:0000313" key="6">
    <source>
        <dbReference type="EMBL" id="CAK9169337.1"/>
    </source>
</evidence>
<keyword evidence="3" id="KW-0418">Kinase</keyword>
<protein>
    <recommendedName>
        <fullName evidence="1">non-specific serine/threonine protein kinase</fullName>
        <ecNumber evidence="1">2.7.11.1</ecNumber>
    </recommendedName>
</protein>
<accession>A0ABC8TIQ4</accession>
<evidence type="ECO:0000256" key="5">
    <source>
        <dbReference type="ARBA" id="ARBA00048679"/>
    </source>
</evidence>
<organism evidence="6 7">
    <name type="scientific">Ilex paraguariensis</name>
    <name type="common">yerba mate</name>
    <dbReference type="NCBI Taxonomy" id="185542"/>
    <lineage>
        <taxon>Eukaryota</taxon>
        <taxon>Viridiplantae</taxon>
        <taxon>Streptophyta</taxon>
        <taxon>Embryophyta</taxon>
        <taxon>Tracheophyta</taxon>
        <taxon>Spermatophyta</taxon>
        <taxon>Magnoliopsida</taxon>
        <taxon>eudicotyledons</taxon>
        <taxon>Gunneridae</taxon>
        <taxon>Pentapetalae</taxon>
        <taxon>asterids</taxon>
        <taxon>campanulids</taxon>
        <taxon>Aquifoliales</taxon>
        <taxon>Aquifoliaceae</taxon>
        <taxon>Ilex</taxon>
    </lineage>
</organism>
<keyword evidence="7" id="KW-1185">Reference proteome</keyword>
<proteinExistence type="predicted"/>
<dbReference type="Gene3D" id="1.10.510.10">
    <property type="entry name" value="Transferase(Phosphotransferase) domain 1"/>
    <property type="match status" value="1"/>
</dbReference>
<comment type="caution">
    <text evidence="6">The sequence shown here is derived from an EMBL/GenBank/DDBJ whole genome shotgun (WGS) entry which is preliminary data.</text>
</comment>
<dbReference type="EMBL" id="CAUOFW020005280">
    <property type="protein sequence ID" value="CAK9169337.1"/>
    <property type="molecule type" value="Genomic_DNA"/>
</dbReference>
<sequence>MEIMEKLKLEIWVMQQPTARSVIVLLNLWLQSSMKRTTMSFECKNQAQIYKKVTSGIKPAALGKVEDPQVKQFIERCLVPASQRLSAAELLQDPFLSSERAYG</sequence>
<dbReference type="Proteomes" id="UP001642360">
    <property type="component" value="Unassembled WGS sequence"/>
</dbReference>
<gene>
    <name evidence="6" type="ORF">ILEXP_LOCUS38780</name>
</gene>
<evidence type="ECO:0000256" key="4">
    <source>
        <dbReference type="ARBA" id="ARBA00047899"/>
    </source>
</evidence>
<dbReference type="EC" id="2.7.11.1" evidence="1"/>
<reference evidence="6 7" key="1">
    <citation type="submission" date="2024-02" db="EMBL/GenBank/DDBJ databases">
        <authorList>
            <person name="Vignale AGUSTIN F."/>
            <person name="Sosa J E."/>
            <person name="Modenutti C."/>
        </authorList>
    </citation>
    <scope>NUCLEOTIDE SEQUENCE [LARGE SCALE GENOMIC DNA]</scope>
</reference>
<name>A0ABC8TIQ4_9AQUA</name>
<dbReference type="InterPro" id="IPR011009">
    <property type="entry name" value="Kinase-like_dom_sf"/>
</dbReference>
<keyword evidence="3" id="KW-0808">Transferase</keyword>
<keyword evidence="2" id="KW-0723">Serine/threonine-protein kinase</keyword>
<dbReference type="AlphaFoldDB" id="A0ABC8TIQ4"/>
<evidence type="ECO:0000313" key="7">
    <source>
        <dbReference type="Proteomes" id="UP001642360"/>
    </source>
</evidence>
<dbReference type="PANTHER" id="PTHR13902">
    <property type="entry name" value="SERINE/THREONINE-PROTEIN KINASE WNK WITH NO LYSINE -RELATED"/>
    <property type="match status" value="1"/>
</dbReference>
<comment type="catalytic activity">
    <reaction evidence="5">
        <text>L-seryl-[protein] + ATP = O-phospho-L-seryl-[protein] + ADP + H(+)</text>
        <dbReference type="Rhea" id="RHEA:17989"/>
        <dbReference type="Rhea" id="RHEA-COMP:9863"/>
        <dbReference type="Rhea" id="RHEA-COMP:11604"/>
        <dbReference type="ChEBI" id="CHEBI:15378"/>
        <dbReference type="ChEBI" id="CHEBI:29999"/>
        <dbReference type="ChEBI" id="CHEBI:30616"/>
        <dbReference type="ChEBI" id="CHEBI:83421"/>
        <dbReference type="ChEBI" id="CHEBI:456216"/>
        <dbReference type="EC" id="2.7.11.1"/>
    </reaction>
</comment>
<evidence type="ECO:0000256" key="3">
    <source>
        <dbReference type="ARBA" id="ARBA00022777"/>
    </source>
</evidence>
<evidence type="ECO:0000256" key="2">
    <source>
        <dbReference type="ARBA" id="ARBA00022527"/>
    </source>
</evidence>
<comment type="catalytic activity">
    <reaction evidence="4">
        <text>L-threonyl-[protein] + ATP = O-phospho-L-threonyl-[protein] + ADP + H(+)</text>
        <dbReference type="Rhea" id="RHEA:46608"/>
        <dbReference type="Rhea" id="RHEA-COMP:11060"/>
        <dbReference type="Rhea" id="RHEA-COMP:11605"/>
        <dbReference type="ChEBI" id="CHEBI:15378"/>
        <dbReference type="ChEBI" id="CHEBI:30013"/>
        <dbReference type="ChEBI" id="CHEBI:30616"/>
        <dbReference type="ChEBI" id="CHEBI:61977"/>
        <dbReference type="ChEBI" id="CHEBI:456216"/>
        <dbReference type="EC" id="2.7.11.1"/>
    </reaction>
</comment>